<evidence type="ECO:0000256" key="2">
    <source>
        <dbReference type="SAM" id="Phobius"/>
    </source>
</evidence>
<dbReference type="Proteomes" id="UP001497623">
    <property type="component" value="Unassembled WGS sequence"/>
</dbReference>
<reference evidence="3 4" key="1">
    <citation type="submission" date="2024-05" db="EMBL/GenBank/DDBJ databases">
        <authorList>
            <person name="Wallberg A."/>
        </authorList>
    </citation>
    <scope>NUCLEOTIDE SEQUENCE [LARGE SCALE GENOMIC DNA]</scope>
</reference>
<dbReference type="EMBL" id="CAXKWB010000790">
    <property type="protein sequence ID" value="CAL4062255.1"/>
    <property type="molecule type" value="Genomic_DNA"/>
</dbReference>
<sequence length="351" mass="39766">ATYNVNVCTADECSQMESYTTSERVPNPPKVVVKNLGSVAYIRWNYTCPFTGHAQYQLKIDQAKYNTFYTQSLFYKKKCWNNTGDLDNITSQNCFPKMAYQTVCSFSTHLSSHIITNHSYQLQALVPFCSKKSNLNDCPENYMGEIQANHFYTGEIGLLEGGFWSLLFGIALLLLFITTIFVINFDRIINKACACLRGGSLKKMAREDYLRQSRQTVASDTTSSVPAGAWGSRIWALEEVWGTGPEVGSIDGSVDLELQGIQLQQQQQEKQQQQPEEHQPEENQLEGNDNEGFQRARTWSLTGKLRPAEALRGSRRLLLKDKCVNLDSNEDENTKPYKENGIWVTESESNL</sequence>
<feature type="non-terminal residue" evidence="3">
    <location>
        <position position="1"/>
    </location>
</feature>
<feature type="transmembrane region" description="Helical" evidence="2">
    <location>
        <begin position="163"/>
        <end position="183"/>
    </location>
</feature>
<evidence type="ECO:0000313" key="4">
    <source>
        <dbReference type="Proteomes" id="UP001497623"/>
    </source>
</evidence>
<feature type="compositionally biased region" description="Low complexity" evidence="1">
    <location>
        <begin position="264"/>
        <end position="274"/>
    </location>
</feature>
<gene>
    <name evidence="3" type="ORF">MNOR_LOCUS2554</name>
</gene>
<keyword evidence="4" id="KW-1185">Reference proteome</keyword>
<keyword evidence="2" id="KW-1133">Transmembrane helix</keyword>
<dbReference type="AlphaFoldDB" id="A0AAV2PRM5"/>
<proteinExistence type="predicted"/>
<protein>
    <recommendedName>
        <fullName evidence="5">Fibronectin type-III domain-containing protein</fullName>
    </recommendedName>
</protein>
<keyword evidence="2" id="KW-0472">Membrane</keyword>
<name>A0AAV2PRM5_MEGNR</name>
<organism evidence="3 4">
    <name type="scientific">Meganyctiphanes norvegica</name>
    <name type="common">Northern krill</name>
    <name type="synonym">Thysanopoda norvegica</name>
    <dbReference type="NCBI Taxonomy" id="48144"/>
    <lineage>
        <taxon>Eukaryota</taxon>
        <taxon>Metazoa</taxon>
        <taxon>Ecdysozoa</taxon>
        <taxon>Arthropoda</taxon>
        <taxon>Crustacea</taxon>
        <taxon>Multicrustacea</taxon>
        <taxon>Malacostraca</taxon>
        <taxon>Eumalacostraca</taxon>
        <taxon>Eucarida</taxon>
        <taxon>Euphausiacea</taxon>
        <taxon>Euphausiidae</taxon>
        <taxon>Meganyctiphanes</taxon>
    </lineage>
</organism>
<evidence type="ECO:0000256" key="1">
    <source>
        <dbReference type="SAM" id="MobiDB-lite"/>
    </source>
</evidence>
<comment type="caution">
    <text evidence="3">The sequence shown here is derived from an EMBL/GenBank/DDBJ whole genome shotgun (WGS) entry which is preliminary data.</text>
</comment>
<keyword evidence="2" id="KW-0812">Transmembrane</keyword>
<accession>A0AAV2PRM5</accession>
<evidence type="ECO:0000313" key="3">
    <source>
        <dbReference type="EMBL" id="CAL4062255.1"/>
    </source>
</evidence>
<evidence type="ECO:0008006" key="5">
    <source>
        <dbReference type="Google" id="ProtNLM"/>
    </source>
</evidence>
<feature type="region of interest" description="Disordered" evidence="1">
    <location>
        <begin position="327"/>
        <end position="351"/>
    </location>
</feature>
<feature type="region of interest" description="Disordered" evidence="1">
    <location>
        <begin position="264"/>
        <end position="292"/>
    </location>
</feature>